<proteinExistence type="predicted"/>
<sequence length="139" mass="16297">MFLSFLFRLRTVLPTRLGWKVHCSVPDVLLTHGIYLWHSTSLCQLRLRWLYLHTLCTYGISCLKICTRIYMHVGTSSFLTSLSWFGRNMNRRGRWERKANNPLSRMMAKEVDNFTILYCKSTVLVPYDDGDDDNSCMCS</sequence>
<evidence type="ECO:0000313" key="1">
    <source>
        <dbReference type="EMBL" id="RPB05225.1"/>
    </source>
</evidence>
<dbReference type="EMBL" id="ML120354">
    <property type="protein sequence ID" value="RPB05225.1"/>
    <property type="molecule type" value="Genomic_DNA"/>
</dbReference>
<accession>A0A3N4KH88</accession>
<reference evidence="1 2" key="1">
    <citation type="journal article" date="2018" name="Nat. Ecol. Evol.">
        <title>Pezizomycetes genomes reveal the molecular basis of ectomycorrhizal truffle lifestyle.</title>
        <authorList>
            <person name="Murat C."/>
            <person name="Payen T."/>
            <person name="Noel B."/>
            <person name="Kuo A."/>
            <person name="Morin E."/>
            <person name="Chen J."/>
            <person name="Kohler A."/>
            <person name="Krizsan K."/>
            <person name="Balestrini R."/>
            <person name="Da Silva C."/>
            <person name="Montanini B."/>
            <person name="Hainaut M."/>
            <person name="Levati E."/>
            <person name="Barry K.W."/>
            <person name="Belfiori B."/>
            <person name="Cichocki N."/>
            <person name="Clum A."/>
            <person name="Dockter R.B."/>
            <person name="Fauchery L."/>
            <person name="Guy J."/>
            <person name="Iotti M."/>
            <person name="Le Tacon F."/>
            <person name="Lindquist E.A."/>
            <person name="Lipzen A."/>
            <person name="Malagnac F."/>
            <person name="Mello A."/>
            <person name="Molinier V."/>
            <person name="Miyauchi S."/>
            <person name="Poulain J."/>
            <person name="Riccioni C."/>
            <person name="Rubini A."/>
            <person name="Sitrit Y."/>
            <person name="Splivallo R."/>
            <person name="Traeger S."/>
            <person name="Wang M."/>
            <person name="Zifcakova L."/>
            <person name="Wipf D."/>
            <person name="Zambonelli A."/>
            <person name="Paolocci F."/>
            <person name="Nowrousian M."/>
            <person name="Ottonello S."/>
            <person name="Baldrian P."/>
            <person name="Spatafora J.W."/>
            <person name="Henrissat B."/>
            <person name="Nagy L.G."/>
            <person name="Aury J.M."/>
            <person name="Wincker P."/>
            <person name="Grigoriev I.V."/>
            <person name="Bonfante P."/>
            <person name="Martin F.M."/>
        </authorList>
    </citation>
    <scope>NUCLEOTIDE SEQUENCE [LARGE SCALE GENOMIC DNA]</scope>
    <source>
        <strain evidence="1 2">120613-1</strain>
    </source>
</reference>
<name>A0A3N4KH88_9PEZI</name>
<dbReference type="AlphaFoldDB" id="A0A3N4KH88"/>
<evidence type="ECO:0000313" key="2">
    <source>
        <dbReference type="Proteomes" id="UP000276215"/>
    </source>
</evidence>
<keyword evidence="2" id="KW-1185">Reference proteome</keyword>
<dbReference type="Proteomes" id="UP000276215">
    <property type="component" value="Unassembled WGS sequence"/>
</dbReference>
<gene>
    <name evidence="1" type="ORF">L873DRAFT_956990</name>
</gene>
<protein>
    <submittedName>
        <fullName evidence="1">Uncharacterized protein</fullName>
    </submittedName>
</protein>
<organism evidence="1 2">
    <name type="scientific">Choiromyces venosus 120613-1</name>
    <dbReference type="NCBI Taxonomy" id="1336337"/>
    <lineage>
        <taxon>Eukaryota</taxon>
        <taxon>Fungi</taxon>
        <taxon>Dikarya</taxon>
        <taxon>Ascomycota</taxon>
        <taxon>Pezizomycotina</taxon>
        <taxon>Pezizomycetes</taxon>
        <taxon>Pezizales</taxon>
        <taxon>Tuberaceae</taxon>
        <taxon>Choiromyces</taxon>
    </lineage>
</organism>